<evidence type="ECO:0000313" key="7">
    <source>
        <dbReference type="EMBL" id="HJH43433.1"/>
    </source>
</evidence>
<proteinExistence type="predicted"/>
<reference evidence="7" key="2">
    <citation type="journal article" date="2021" name="PeerJ">
        <title>Extensive microbial diversity within the chicken gut microbiome revealed by metagenomics and culture.</title>
        <authorList>
            <person name="Gilroy R."/>
            <person name="Ravi A."/>
            <person name="Getino M."/>
            <person name="Pursley I."/>
            <person name="Horton D.L."/>
            <person name="Alikhan N.F."/>
            <person name="Baker D."/>
            <person name="Gharbi K."/>
            <person name="Hall N."/>
            <person name="Watson M."/>
            <person name="Adriaenssens E.M."/>
            <person name="Foster-Nyarko E."/>
            <person name="Jarju S."/>
            <person name="Secka A."/>
            <person name="Antonio M."/>
            <person name="Oren A."/>
            <person name="Chaudhuri R.R."/>
            <person name="La Ragione R."/>
            <person name="Hildebrand F."/>
            <person name="Pallen M.J."/>
        </authorList>
    </citation>
    <scope>NUCLEOTIDE SEQUENCE</scope>
    <source>
        <strain evidence="7">USAMLcec12-2067</strain>
    </source>
</reference>
<gene>
    <name evidence="7" type="primary">rodA</name>
    <name evidence="8" type="ORF">C2L80_07790</name>
    <name evidence="7" type="ORF">K8V16_06510</name>
</gene>
<dbReference type="GO" id="GO:0005886">
    <property type="term" value="C:plasma membrane"/>
    <property type="evidence" value="ECO:0007669"/>
    <property type="project" value="TreeGrafter"/>
</dbReference>
<comment type="subcellular location">
    <subcellularLocation>
        <location evidence="1">Membrane</location>
        <topology evidence="1">Multi-pass membrane protein</topology>
    </subcellularLocation>
</comment>
<dbReference type="InterPro" id="IPR011923">
    <property type="entry name" value="RodA/MrdB"/>
</dbReference>
<evidence type="ECO:0000256" key="6">
    <source>
        <dbReference type="SAM" id="Phobius"/>
    </source>
</evidence>
<dbReference type="GO" id="GO:0015648">
    <property type="term" value="F:lipid-linked peptidoglycan transporter activity"/>
    <property type="evidence" value="ECO:0007669"/>
    <property type="project" value="TreeGrafter"/>
</dbReference>
<dbReference type="InterPro" id="IPR001182">
    <property type="entry name" value="FtsW/RodA"/>
</dbReference>
<feature type="transmembrane region" description="Helical" evidence="6">
    <location>
        <begin position="371"/>
        <end position="393"/>
    </location>
</feature>
<feature type="transmembrane region" description="Helical" evidence="6">
    <location>
        <begin position="59"/>
        <end position="78"/>
    </location>
</feature>
<sequence length="399" mass="43233">MPQLPQIDSLKAPDRAVAQATRTRRFPWLNLPFVVVVALIVCYGLVVVMSAVANDPDYSFSRQLAGVAAGIVAMIVAWRFDYRRLSDFTTLFLIVNVVLILSPHIPGLGVEAKGAQSWIKLGIQIQPGEFAKITVILLDASVMARYGGRLDDAREYAKAVGIMLVPFLCIMTQPDLGTGLVYLFIAATALVMGGARPKYLLATLGALVLCVVAVFVVDEFLKYQKPDGTWEYKLLKNYQRSRLLVFLDPDADLTGDGYNLRQAQIAIGSGGLFGKGLFNGSQTALGYVPEAPTDFIFCVLAEGLGFFGVMALIALYAALVLICLRIASASCDLFGMVLVACVVGMWLFQILENIGMDLGLMPITGIPLPFVSYGSSFMVVNFALVGLIGSVWAHNVQKR</sequence>
<keyword evidence="5 6" id="KW-0472">Membrane</keyword>
<evidence type="ECO:0000256" key="4">
    <source>
        <dbReference type="ARBA" id="ARBA00022989"/>
    </source>
</evidence>
<keyword evidence="3" id="KW-0133">Cell shape</keyword>
<keyword evidence="2 6" id="KW-0812">Transmembrane</keyword>
<evidence type="ECO:0000313" key="9">
    <source>
        <dbReference type="Proteomes" id="UP000236488"/>
    </source>
</evidence>
<feature type="transmembrane region" description="Helical" evidence="6">
    <location>
        <begin position="31"/>
        <end position="53"/>
    </location>
</feature>
<dbReference type="PANTHER" id="PTHR30474:SF1">
    <property type="entry name" value="PEPTIDOGLYCAN GLYCOSYLTRANSFERASE MRDB"/>
    <property type="match status" value="1"/>
</dbReference>
<dbReference type="GO" id="GO:0008360">
    <property type="term" value="P:regulation of cell shape"/>
    <property type="evidence" value="ECO:0007669"/>
    <property type="project" value="UniProtKB-KW"/>
</dbReference>
<evidence type="ECO:0000256" key="3">
    <source>
        <dbReference type="ARBA" id="ARBA00022960"/>
    </source>
</evidence>
<dbReference type="GO" id="GO:0051301">
    <property type="term" value="P:cell division"/>
    <property type="evidence" value="ECO:0007669"/>
    <property type="project" value="InterPro"/>
</dbReference>
<reference evidence="7" key="3">
    <citation type="submission" date="2021-09" db="EMBL/GenBank/DDBJ databases">
        <authorList>
            <person name="Gilroy R."/>
        </authorList>
    </citation>
    <scope>NUCLEOTIDE SEQUENCE</scope>
    <source>
        <strain evidence="7">USAMLcec12-2067</strain>
    </source>
</reference>
<evidence type="ECO:0000256" key="1">
    <source>
        <dbReference type="ARBA" id="ARBA00004141"/>
    </source>
</evidence>
<dbReference type="GO" id="GO:0032153">
    <property type="term" value="C:cell division site"/>
    <property type="evidence" value="ECO:0007669"/>
    <property type="project" value="TreeGrafter"/>
</dbReference>
<dbReference type="Pfam" id="PF01098">
    <property type="entry name" value="FTSW_RODA_SPOVE"/>
    <property type="match status" value="1"/>
</dbReference>
<protein>
    <submittedName>
        <fullName evidence="8">Rod shape-determining protein RodA</fullName>
    </submittedName>
</protein>
<evidence type="ECO:0000313" key="8">
    <source>
        <dbReference type="EMBL" id="PNV65228.1"/>
    </source>
</evidence>
<dbReference type="Proteomes" id="UP000236488">
    <property type="component" value="Unassembled WGS sequence"/>
</dbReference>
<name>A0A2K2U4U5_9ACTN</name>
<feature type="transmembrane region" description="Helical" evidence="6">
    <location>
        <begin position="85"/>
        <end position="105"/>
    </location>
</feature>
<dbReference type="EMBL" id="DYZL01000135">
    <property type="protein sequence ID" value="HJH43433.1"/>
    <property type="molecule type" value="Genomic_DNA"/>
</dbReference>
<dbReference type="Proteomes" id="UP000789325">
    <property type="component" value="Unassembled WGS sequence"/>
</dbReference>
<accession>A0A2K2U4U5</accession>
<feature type="transmembrane region" description="Helical" evidence="6">
    <location>
        <begin position="199"/>
        <end position="217"/>
    </location>
</feature>
<dbReference type="RefSeq" id="WP_087196058.1">
    <property type="nucleotide sequence ID" value="NZ_DBEYRC010000100.1"/>
</dbReference>
<dbReference type="AlphaFoldDB" id="A0A2K2U4U5"/>
<feature type="transmembrane region" description="Helical" evidence="6">
    <location>
        <begin position="304"/>
        <end position="326"/>
    </location>
</feature>
<dbReference type="NCBIfam" id="TIGR02210">
    <property type="entry name" value="rodA_shape"/>
    <property type="match status" value="1"/>
</dbReference>
<keyword evidence="4 6" id="KW-1133">Transmembrane helix</keyword>
<dbReference type="PANTHER" id="PTHR30474">
    <property type="entry name" value="CELL CYCLE PROTEIN"/>
    <property type="match status" value="1"/>
</dbReference>
<evidence type="ECO:0000256" key="2">
    <source>
        <dbReference type="ARBA" id="ARBA00022692"/>
    </source>
</evidence>
<keyword evidence="9" id="KW-1185">Reference proteome</keyword>
<organism evidence="8 9">
    <name type="scientific">Rubneribacter badeniensis</name>
    <dbReference type="NCBI Taxonomy" id="2070688"/>
    <lineage>
        <taxon>Bacteria</taxon>
        <taxon>Bacillati</taxon>
        <taxon>Actinomycetota</taxon>
        <taxon>Coriobacteriia</taxon>
        <taxon>Eggerthellales</taxon>
        <taxon>Eggerthellaceae</taxon>
        <taxon>Rubneribacter</taxon>
    </lineage>
</organism>
<reference evidence="8 9" key="1">
    <citation type="journal article" date="2018" name="Int. J. Syst. Evol. Microbiol.">
        <title>Rubneribacter badeniensis gen. nov., sp. nov. and Enteroscipio rubneri gen. nov., sp. nov., new members of the Eggerthellaceae isolated from human faeces.</title>
        <authorList>
            <person name="Danylec N."/>
            <person name="Gobl A."/>
            <person name="Stoll D.A."/>
            <person name="Hetzer B."/>
            <person name="Kulling S.E."/>
            <person name="Huch M."/>
        </authorList>
    </citation>
    <scope>NUCLEOTIDE SEQUENCE [LARGE SCALE GENOMIC DNA]</scope>
    <source>
        <strain evidence="8 9">ResAG-85</strain>
    </source>
</reference>
<evidence type="ECO:0000256" key="5">
    <source>
        <dbReference type="ARBA" id="ARBA00023136"/>
    </source>
</evidence>
<dbReference type="EMBL" id="PPEL01000041">
    <property type="protein sequence ID" value="PNV65228.1"/>
    <property type="molecule type" value="Genomic_DNA"/>
</dbReference>
<comment type="caution">
    <text evidence="8">The sequence shown here is derived from an EMBL/GenBank/DDBJ whole genome shotgun (WGS) entry which is preliminary data.</text>
</comment>
<feature type="transmembrane region" description="Helical" evidence="6">
    <location>
        <begin position="333"/>
        <end position="351"/>
    </location>
</feature>